<evidence type="ECO:0000313" key="6">
    <source>
        <dbReference type="EMBL" id="HIZ35643.1"/>
    </source>
</evidence>
<gene>
    <name evidence="6" type="ORF">H9815_07680</name>
</gene>
<keyword evidence="3" id="KW-0804">Transcription</keyword>
<dbReference type="PROSITE" id="PS50977">
    <property type="entry name" value="HTH_TETR_2"/>
    <property type="match status" value="1"/>
</dbReference>
<feature type="DNA-binding region" description="H-T-H motif" evidence="4">
    <location>
        <begin position="47"/>
        <end position="66"/>
    </location>
</feature>
<sequence>MNSSTVVLMGVMADQGGARVRHKTATRLAIQTAAIELYEERGYEGTKVEDIVERAGVSQRSFFRYFPYKELTLFGDDYTQYLADLVRTAPEHLDAIETLNWAAGQLFAIPTTDLDRRRQAVRARLGDDARVQRQLAHLHESLGRRLRDAYIKRLGIDPDDTTDLRPQILVGLYLSLAVEITEGARPAQESRKLWEASLRRLL</sequence>
<dbReference type="Proteomes" id="UP000824037">
    <property type="component" value="Unassembled WGS sequence"/>
</dbReference>
<dbReference type="Pfam" id="PF00440">
    <property type="entry name" value="TetR_N"/>
    <property type="match status" value="1"/>
</dbReference>
<dbReference type="InterPro" id="IPR009057">
    <property type="entry name" value="Homeodomain-like_sf"/>
</dbReference>
<dbReference type="InterPro" id="IPR050109">
    <property type="entry name" value="HTH-type_TetR-like_transc_reg"/>
</dbReference>
<protein>
    <submittedName>
        <fullName evidence="6">TetR/AcrR family transcriptional regulator</fullName>
    </submittedName>
</protein>
<dbReference type="SUPFAM" id="SSF46689">
    <property type="entry name" value="Homeodomain-like"/>
    <property type="match status" value="1"/>
</dbReference>
<evidence type="ECO:0000259" key="5">
    <source>
        <dbReference type="PROSITE" id="PS50977"/>
    </source>
</evidence>
<evidence type="ECO:0000256" key="4">
    <source>
        <dbReference type="PROSITE-ProRule" id="PRU00335"/>
    </source>
</evidence>
<dbReference type="PANTHER" id="PTHR30055">
    <property type="entry name" value="HTH-TYPE TRANSCRIPTIONAL REGULATOR RUTR"/>
    <property type="match status" value="1"/>
</dbReference>
<evidence type="ECO:0000313" key="7">
    <source>
        <dbReference type="Proteomes" id="UP000824037"/>
    </source>
</evidence>
<evidence type="ECO:0000256" key="3">
    <source>
        <dbReference type="ARBA" id="ARBA00023163"/>
    </source>
</evidence>
<evidence type="ECO:0000256" key="1">
    <source>
        <dbReference type="ARBA" id="ARBA00023015"/>
    </source>
</evidence>
<dbReference type="EMBL" id="DXBY01000132">
    <property type="protein sequence ID" value="HIZ35643.1"/>
    <property type="molecule type" value="Genomic_DNA"/>
</dbReference>
<keyword evidence="1" id="KW-0805">Transcription regulation</keyword>
<accession>A0A9D2EDU6</accession>
<keyword evidence="2 4" id="KW-0238">DNA-binding</keyword>
<feature type="domain" description="HTH tetR-type" evidence="5">
    <location>
        <begin position="24"/>
        <end position="84"/>
    </location>
</feature>
<dbReference type="GO" id="GO:0003700">
    <property type="term" value="F:DNA-binding transcription factor activity"/>
    <property type="evidence" value="ECO:0007669"/>
    <property type="project" value="TreeGrafter"/>
</dbReference>
<evidence type="ECO:0000256" key="2">
    <source>
        <dbReference type="ARBA" id="ARBA00023125"/>
    </source>
</evidence>
<dbReference type="AlphaFoldDB" id="A0A9D2EDU6"/>
<dbReference type="PANTHER" id="PTHR30055:SF234">
    <property type="entry name" value="HTH-TYPE TRANSCRIPTIONAL REGULATOR BETI"/>
    <property type="match status" value="1"/>
</dbReference>
<dbReference type="PRINTS" id="PR00455">
    <property type="entry name" value="HTHTETR"/>
</dbReference>
<proteinExistence type="predicted"/>
<dbReference type="InterPro" id="IPR001647">
    <property type="entry name" value="HTH_TetR"/>
</dbReference>
<organism evidence="6 7">
    <name type="scientific">Candidatus Ruania gallistercoris</name>
    <dbReference type="NCBI Taxonomy" id="2838746"/>
    <lineage>
        <taxon>Bacteria</taxon>
        <taxon>Bacillati</taxon>
        <taxon>Actinomycetota</taxon>
        <taxon>Actinomycetes</taxon>
        <taxon>Micrococcales</taxon>
        <taxon>Ruaniaceae</taxon>
        <taxon>Ruania</taxon>
    </lineage>
</organism>
<reference evidence="6" key="2">
    <citation type="submission" date="2021-04" db="EMBL/GenBank/DDBJ databases">
        <authorList>
            <person name="Gilroy R."/>
        </authorList>
    </citation>
    <scope>NUCLEOTIDE SEQUENCE</scope>
    <source>
        <strain evidence="6">ChiGjej4B4-7305</strain>
    </source>
</reference>
<comment type="caution">
    <text evidence="6">The sequence shown here is derived from an EMBL/GenBank/DDBJ whole genome shotgun (WGS) entry which is preliminary data.</text>
</comment>
<dbReference type="GO" id="GO:0000976">
    <property type="term" value="F:transcription cis-regulatory region binding"/>
    <property type="evidence" value="ECO:0007669"/>
    <property type="project" value="TreeGrafter"/>
</dbReference>
<name>A0A9D2EDU6_9MICO</name>
<dbReference type="Gene3D" id="1.10.357.10">
    <property type="entry name" value="Tetracycline Repressor, domain 2"/>
    <property type="match status" value="1"/>
</dbReference>
<reference evidence="6" key="1">
    <citation type="journal article" date="2021" name="PeerJ">
        <title>Extensive microbial diversity within the chicken gut microbiome revealed by metagenomics and culture.</title>
        <authorList>
            <person name="Gilroy R."/>
            <person name="Ravi A."/>
            <person name="Getino M."/>
            <person name="Pursley I."/>
            <person name="Horton D.L."/>
            <person name="Alikhan N.F."/>
            <person name="Baker D."/>
            <person name="Gharbi K."/>
            <person name="Hall N."/>
            <person name="Watson M."/>
            <person name="Adriaenssens E.M."/>
            <person name="Foster-Nyarko E."/>
            <person name="Jarju S."/>
            <person name="Secka A."/>
            <person name="Antonio M."/>
            <person name="Oren A."/>
            <person name="Chaudhuri R.R."/>
            <person name="La Ragione R."/>
            <person name="Hildebrand F."/>
            <person name="Pallen M.J."/>
        </authorList>
    </citation>
    <scope>NUCLEOTIDE SEQUENCE</scope>
    <source>
        <strain evidence="6">ChiGjej4B4-7305</strain>
    </source>
</reference>